<dbReference type="EMBL" id="JADKYB010000010">
    <property type="protein sequence ID" value="MBM9506884.1"/>
    <property type="molecule type" value="Genomic_DNA"/>
</dbReference>
<protein>
    <submittedName>
        <fullName evidence="1">Uncharacterized protein</fullName>
    </submittedName>
</protein>
<dbReference type="RefSeq" id="WP_205358741.1">
    <property type="nucleotide sequence ID" value="NZ_JADKYB010000010.1"/>
</dbReference>
<evidence type="ECO:0000313" key="1">
    <source>
        <dbReference type="EMBL" id="MBM9506884.1"/>
    </source>
</evidence>
<organism evidence="1 2">
    <name type="scientific">Actinacidiphila acididurans</name>
    <dbReference type="NCBI Taxonomy" id="2784346"/>
    <lineage>
        <taxon>Bacteria</taxon>
        <taxon>Bacillati</taxon>
        <taxon>Actinomycetota</taxon>
        <taxon>Actinomycetes</taxon>
        <taxon>Kitasatosporales</taxon>
        <taxon>Streptomycetaceae</taxon>
        <taxon>Actinacidiphila</taxon>
    </lineage>
</organism>
<dbReference type="Proteomes" id="UP000749040">
    <property type="component" value="Unassembled WGS sequence"/>
</dbReference>
<proteinExistence type="predicted"/>
<evidence type="ECO:0000313" key="2">
    <source>
        <dbReference type="Proteomes" id="UP000749040"/>
    </source>
</evidence>
<accession>A0ABS2TU83</accession>
<reference evidence="1 2" key="1">
    <citation type="submission" date="2021-01" db="EMBL/GenBank/DDBJ databases">
        <title>Streptomyces acididurans sp. nov., isolated from a peat swamp forest soil.</title>
        <authorList>
            <person name="Chantavorakit T."/>
            <person name="Duangmal K."/>
        </authorList>
    </citation>
    <scope>NUCLEOTIDE SEQUENCE [LARGE SCALE GENOMIC DNA]</scope>
    <source>
        <strain evidence="1 2">KK5PA1</strain>
    </source>
</reference>
<comment type="caution">
    <text evidence="1">The sequence shown here is derived from an EMBL/GenBank/DDBJ whole genome shotgun (WGS) entry which is preliminary data.</text>
</comment>
<gene>
    <name evidence="1" type="ORF">ITX44_20505</name>
</gene>
<sequence length="84" mass="8929">MERTATLMNSLLGVKVSSGFVARARLAERLAAAGFDEAMEDALCAGEVLCGDESPVHVLCGGHRRLRPATARRPRTAITRGYSG</sequence>
<keyword evidence="2" id="KW-1185">Reference proteome</keyword>
<name>A0ABS2TU83_9ACTN</name>